<evidence type="ECO:0000313" key="3">
    <source>
        <dbReference type="EMBL" id="PTB64970.1"/>
    </source>
</evidence>
<dbReference type="Proteomes" id="UP000241546">
    <property type="component" value="Unassembled WGS sequence"/>
</dbReference>
<sequence>MFRCLTAALLLGQSLAYDTVLGFNSTPLVETRSLDEIYHAALLEGGTVTVWHGGDEKTQQESLKAAFENRFPGMMLNITVDLSKYLDGEIDRQLSNSNVYVDSIILQTLQDFPRWQQEGALLNYAPVGLESVFSAFKDPLSASWYGYSIFFWSISWNTEKLPHVGNISSYNELLKPEFKNQLVLTYPNDDDAVLFAFYQIRHSMEVLGTKWFDGLLNQNPRWVRGTATPLTVLSEGNSTQSVTFTSFGGFSPGENVNINFPNDANFVSWPQTAAILKNAPHPESAKLLHNYLLSPEYQSTISWSVRQDIHPPNSTYPDIMHMPHTNPTSFARFMEDRVTVERLRFFFESRLGTAQGLSPLIDDI</sequence>
<gene>
    <name evidence="3" type="ORF">BBK36DRAFT_21701</name>
</gene>
<reference evidence="4" key="1">
    <citation type="submission" date="2016-07" db="EMBL/GenBank/DDBJ databases">
        <title>Multiple horizontal gene transfer events from other fungi enriched the ability of initially mycotrophic Trichoderma (Ascomycota) to feed on dead plant biomass.</title>
        <authorList>
            <consortium name="DOE Joint Genome Institute"/>
            <person name="Atanasova L."/>
            <person name="Chenthamara K."/>
            <person name="Zhang J."/>
            <person name="Grujic M."/>
            <person name="Henrissat B."/>
            <person name="Kuo A."/>
            <person name="Aerts A."/>
            <person name="Salamov A."/>
            <person name="Lipzen A."/>
            <person name="Labutti K."/>
            <person name="Barry K."/>
            <person name="Miao Y."/>
            <person name="Rahimi M.J."/>
            <person name="Shen Q."/>
            <person name="Grigoriev I.V."/>
            <person name="Kubicek C.P."/>
            <person name="Druzhinina I.S."/>
        </authorList>
    </citation>
    <scope>NUCLEOTIDE SEQUENCE [LARGE SCALE GENOMIC DNA]</scope>
    <source>
        <strain evidence="4">TUCIM 6016</strain>
    </source>
</reference>
<dbReference type="OrthoDB" id="124329at2759"/>
<evidence type="ECO:0000256" key="2">
    <source>
        <dbReference type="SAM" id="SignalP"/>
    </source>
</evidence>
<accession>A0A2T4B6N8</accession>
<keyword evidence="1 2" id="KW-0732">Signal</keyword>
<dbReference type="PANTHER" id="PTHR30006">
    <property type="entry name" value="THIAMINE-BINDING PERIPLASMIC PROTEIN-RELATED"/>
    <property type="match status" value="1"/>
</dbReference>
<name>A0A2T4B6N8_9HYPO</name>
<evidence type="ECO:0000256" key="1">
    <source>
        <dbReference type="ARBA" id="ARBA00022729"/>
    </source>
</evidence>
<dbReference type="RefSeq" id="XP_024748290.1">
    <property type="nucleotide sequence ID" value="XM_024897924.1"/>
</dbReference>
<dbReference type="Gene3D" id="3.40.190.10">
    <property type="entry name" value="Periplasmic binding protein-like II"/>
    <property type="match status" value="2"/>
</dbReference>
<keyword evidence="4" id="KW-1185">Reference proteome</keyword>
<dbReference type="AlphaFoldDB" id="A0A2T4B6N8"/>
<organism evidence="3 4">
    <name type="scientific">Trichoderma citrinoviride</name>
    <dbReference type="NCBI Taxonomy" id="58853"/>
    <lineage>
        <taxon>Eukaryota</taxon>
        <taxon>Fungi</taxon>
        <taxon>Dikarya</taxon>
        <taxon>Ascomycota</taxon>
        <taxon>Pezizomycotina</taxon>
        <taxon>Sordariomycetes</taxon>
        <taxon>Hypocreomycetidae</taxon>
        <taxon>Hypocreales</taxon>
        <taxon>Hypocreaceae</taxon>
        <taxon>Trichoderma</taxon>
    </lineage>
</organism>
<protein>
    <submittedName>
        <fullName evidence="3">Periplasmic binding protein-like II</fullName>
    </submittedName>
</protein>
<dbReference type="SUPFAM" id="SSF53850">
    <property type="entry name" value="Periplasmic binding protein-like II"/>
    <property type="match status" value="1"/>
</dbReference>
<feature type="chain" id="PRO_5015619141" evidence="2">
    <location>
        <begin position="17"/>
        <end position="364"/>
    </location>
</feature>
<proteinExistence type="predicted"/>
<evidence type="ECO:0000313" key="4">
    <source>
        <dbReference type="Proteomes" id="UP000241546"/>
    </source>
</evidence>
<feature type="signal peptide" evidence="2">
    <location>
        <begin position="1"/>
        <end position="16"/>
    </location>
</feature>
<dbReference type="Pfam" id="PF13343">
    <property type="entry name" value="SBP_bac_6"/>
    <property type="match status" value="1"/>
</dbReference>
<dbReference type="EMBL" id="KZ680216">
    <property type="protein sequence ID" value="PTB64970.1"/>
    <property type="molecule type" value="Genomic_DNA"/>
</dbReference>
<dbReference type="PANTHER" id="PTHR30006:SF2">
    <property type="entry name" value="ABC TRANSPORTER SUBSTRATE-BINDING PROTEIN"/>
    <property type="match status" value="1"/>
</dbReference>
<dbReference type="GeneID" id="36606042"/>